<dbReference type="OrthoDB" id="603552at2759"/>
<organism evidence="2 3">
    <name type="scientific">Zostera marina</name>
    <name type="common">Eelgrass</name>
    <dbReference type="NCBI Taxonomy" id="29655"/>
    <lineage>
        <taxon>Eukaryota</taxon>
        <taxon>Viridiplantae</taxon>
        <taxon>Streptophyta</taxon>
        <taxon>Embryophyta</taxon>
        <taxon>Tracheophyta</taxon>
        <taxon>Spermatophyta</taxon>
        <taxon>Magnoliopsida</taxon>
        <taxon>Liliopsida</taxon>
        <taxon>Zosteraceae</taxon>
        <taxon>Zostera</taxon>
    </lineage>
</organism>
<dbReference type="Proteomes" id="UP000036987">
    <property type="component" value="Unassembled WGS sequence"/>
</dbReference>
<evidence type="ECO:0000313" key="3">
    <source>
        <dbReference type="Proteomes" id="UP000036987"/>
    </source>
</evidence>
<gene>
    <name evidence="2" type="ORF">ZOSMA_66G00100</name>
</gene>
<dbReference type="InterPro" id="IPR046959">
    <property type="entry name" value="PRK1-6/SRF4-like"/>
</dbReference>
<feature type="domain" description="Protein kinase" evidence="1">
    <location>
        <begin position="1"/>
        <end position="150"/>
    </location>
</feature>
<dbReference type="Gene3D" id="1.10.510.10">
    <property type="entry name" value="Transferase(Phosphotransferase) domain 1"/>
    <property type="match status" value="1"/>
</dbReference>
<dbReference type="GO" id="GO:0005524">
    <property type="term" value="F:ATP binding"/>
    <property type="evidence" value="ECO:0007669"/>
    <property type="project" value="InterPro"/>
</dbReference>
<name>A0A0K9NUF7_ZOSMR</name>
<dbReference type="PROSITE" id="PS50011">
    <property type="entry name" value="PROTEIN_KINASE_DOM"/>
    <property type="match status" value="1"/>
</dbReference>
<evidence type="ECO:0000313" key="2">
    <source>
        <dbReference type="EMBL" id="KMZ59590.1"/>
    </source>
</evidence>
<dbReference type="InterPro" id="IPR000719">
    <property type="entry name" value="Prot_kinase_dom"/>
</dbReference>
<reference evidence="3" key="1">
    <citation type="journal article" date="2016" name="Nature">
        <title>The genome of the seagrass Zostera marina reveals angiosperm adaptation to the sea.</title>
        <authorList>
            <person name="Olsen J.L."/>
            <person name="Rouze P."/>
            <person name="Verhelst B."/>
            <person name="Lin Y.-C."/>
            <person name="Bayer T."/>
            <person name="Collen J."/>
            <person name="Dattolo E."/>
            <person name="De Paoli E."/>
            <person name="Dittami S."/>
            <person name="Maumus F."/>
            <person name="Michel G."/>
            <person name="Kersting A."/>
            <person name="Lauritano C."/>
            <person name="Lohaus R."/>
            <person name="Toepel M."/>
            <person name="Tonon T."/>
            <person name="Vanneste K."/>
            <person name="Amirebrahimi M."/>
            <person name="Brakel J."/>
            <person name="Bostroem C."/>
            <person name="Chovatia M."/>
            <person name="Grimwood J."/>
            <person name="Jenkins J.W."/>
            <person name="Jueterbock A."/>
            <person name="Mraz A."/>
            <person name="Stam W.T."/>
            <person name="Tice H."/>
            <person name="Bornberg-Bauer E."/>
            <person name="Green P.J."/>
            <person name="Pearson G.A."/>
            <person name="Procaccini G."/>
            <person name="Duarte C.M."/>
            <person name="Schmutz J."/>
            <person name="Reusch T.B.H."/>
            <person name="Van de Peer Y."/>
        </authorList>
    </citation>
    <scope>NUCLEOTIDE SEQUENCE [LARGE SCALE GENOMIC DNA]</scope>
    <source>
        <strain evidence="3">cv. Finnish</strain>
    </source>
</reference>
<dbReference type="PANTHER" id="PTHR48007">
    <property type="entry name" value="LEUCINE-RICH REPEAT RECEPTOR-LIKE PROTEIN KINASE PXC1"/>
    <property type="match status" value="1"/>
</dbReference>
<evidence type="ECO:0000259" key="1">
    <source>
        <dbReference type="PROSITE" id="PS50011"/>
    </source>
</evidence>
<dbReference type="SUPFAM" id="SSF56112">
    <property type="entry name" value="Protein kinase-like (PK-like)"/>
    <property type="match status" value="1"/>
</dbReference>
<dbReference type="EMBL" id="LFYR01001757">
    <property type="protein sequence ID" value="KMZ59590.1"/>
    <property type="molecule type" value="Genomic_DNA"/>
</dbReference>
<keyword evidence="3" id="KW-1185">Reference proteome</keyword>
<comment type="caution">
    <text evidence="2">The sequence shown here is derived from an EMBL/GenBank/DDBJ whole genome shotgun (WGS) entry which is preliminary data.</text>
</comment>
<dbReference type="AlphaFoldDB" id="A0A0K9NUF7"/>
<dbReference type="Pfam" id="PF07714">
    <property type="entry name" value="PK_Tyr_Ser-Thr"/>
    <property type="match status" value="1"/>
</dbReference>
<proteinExistence type="predicted"/>
<protein>
    <recommendedName>
        <fullName evidence="1">Protein kinase domain-containing protein</fullName>
    </recommendedName>
</protein>
<dbReference type="InterPro" id="IPR011009">
    <property type="entry name" value="Kinase-like_dom_sf"/>
</dbReference>
<dbReference type="OMA" id="EACITEN"/>
<dbReference type="PANTHER" id="PTHR48007:SF37">
    <property type="entry name" value="LEUCINE-RICH REPEAT PROTEIN KINASE FAMILY PROTEIN"/>
    <property type="match status" value="1"/>
</dbReference>
<accession>A0A0K9NUF7</accession>
<sequence length="150" mass="17066">MTHHPKLGITAKETFDRHIETIGKLRHPNLISLQAYFQTKEKRLLVYDYQSNGILYSLIHCTRSTRAKPLHWTSCLKIAQDVVQGLAYIHQASRLVHGKLKSNVLLGADFEACITENCLAILSEPSEMDEEISHKALEARTSNRHLGMYP</sequence>
<dbReference type="GO" id="GO:0004672">
    <property type="term" value="F:protein kinase activity"/>
    <property type="evidence" value="ECO:0007669"/>
    <property type="project" value="InterPro"/>
</dbReference>
<dbReference type="STRING" id="29655.A0A0K9NUF7"/>
<dbReference type="InterPro" id="IPR001245">
    <property type="entry name" value="Ser-Thr/Tyr_kinase_cat_dom"/>
</dbReference>